<evidence type="ECO:0000256" key="4">
    <source>
        <dbReference type="ARBA" id="ARBA00023136"/>
    </source>
</evidence>
<feature type="transmembrane region" description="Helical" evidence="6">
    <location>
        <begin position="171"/>
        <end position="189"/>
    </location>
</feature>
<evidence type="ECO:0000313" key="8">
    <source>
        <dbReference type="Proteomes" id="UP000887572"/>
    </source>
</evidence>
<dbReference type="PROSITE" id="PS50262">
    <property type="entry name" value="G_PROTEIN_RECEP_F1_2"/>
    <property type="match status" value="1"/>
</dbReference>
<keyword evidence="8" id="KW-1185">Reference proteome</keyword>
<name>A0A914GR63_GLORO</name>
<evidence type="ECO:0000313" key="9">
    <source>
        <dbReference type="WBParaSite" id="Gr19_v10_g10639.t1"/>
    </source>
</evidence>
<accession>A0A914GR63</accession>
<sequence length="446" mass="51404">MHSSSPQPSLSSLSWWTSAGTACYHEPKVHDYELYFQLNRITLFVLLPLALLGLLSNTCALVCLCTPPKISSGVFIYLKALLVLDHCHIIVSLVNTLFPDFCDSHHSREHIAYGFCMFERRFLRAMVPRLDLMVNTLHVWTIASLAAHRYWKISRPVVSRFKDTVSRARSLMAVLFVAITFYRLPTFMVELQIKWQPVFRIQRRPETTEMLSPYRIWLYSVVDPIVSHLVPFVLMCVFSLLTLCEIVKSRHFAYAQFSIACDSQGTTMKRRRSSSSRLEKAEEFEKFTTKFKLPVSQSLHLSHPLRRRSDGARQKQEYRATLSIFLIILLYLVLHSMELYILVRKWQLLAQVASSSYFPSFVNPPQAFQDNCPTRADYIQSHISKILSVLSASVNAFVFIAFTNRMRTYIQMLIRRTSRSLSSNSSEPSAAHKISETRTTVPLIDV</sequence>
<evidence type="ECO:0000256" key="3">
    <source>
        <dbReference type="ARBA" id="ARBA00022989"/>
    </source>
</evidence>
<evidence type="ECO:0000256" key="6">
    <source>
        <dbReference type="SAM" id="Phobius"/>
    </source>
</evidence>
<dbReference type="Proteomes" id="UP000887572">
    <property type="component" value="Unplaced"/>
</dbReference>
<evidence type="ECO:0000256" key="2">
    <source>
        <dbReference type="ARBA" id="ARBA00022692"/>
    </source>
</evidence>
<feature type="transmembrane region" description="Helical" evidence="6">
    <location>
        <begin position="76"/>
        <end position="98"/>
    </location>
</feature>
<dbReference type="SUPFAM" id="SSF81321">
    <property type="entry name" value="Family A G protein-coupled receptor-like"/>
    <property type="match status" value="1"/>
</dbReference>
<organism evidence="8 9">
    <name type="scientific">Globodera rostochiensis</name>
    <name type="common">Golden nematode worm</name>
    <name type="synonym">Heterodera rostochiensis</name>
    <dbReference type="NCBI Taxonomy" id="31243"/>
    <lineage>
        <taxon>Eukaryota</taxon>
        <taxon>Metazoa</taxon>
        <taxon>Ecdysozoa</taxon>
        <taxon>Nematoda</taxon>
        <taxon>Chromadorea</taxon>
        <taxon>Rhabditida</taxon>
        <taxon>Tylenchina</taxon>
        <taxon>Tylenchomorpha</taxon>
        <taxon>Tylenchoidea</taxon>
        <taxon>Heteroderidae</taxon>
        <taxon>Heteroderinae</taxon>
        <taxon>Globodera</taxon>
    </lineage>
</organism>
<feature type="transmembrane region" description="Helical" evidence="6">
    <location>
        <begin position="322"/>
        <end position="343"/>
    </location>
</feature>
<comment type="subcellular location">
    <subcellularLocation>
        <location evidence="1">Membrane</location>
    </subcellularLocation>
</comment>
<evidence type="ECO:0000259" key="7">
    <source>
        <dbReference type="PROSITE" id="PS50262"/>
    </source>
</evidence>
<dbReference type="GO" id="GO:0016020">
    <property type="term" value="C:membrane"/>
    <property type="evidence" value="ECO:0007669"/>
    <property type="project" value="UniProtKB-SubCell"/>
</dbReference>
<evidence type="ECO:0000256" key="5">
    <source>
        <dbReference type="SAM" id="MobiDB-lite"/>
    </source>
</evidence>
<proteinExistence type="predicted"/>
<feature type="transmembrane region" description="Helical" evidence="6">
    <location>
        <begin position="383"/>
        <end position="402"/>
    </location>
</feature>
<keyword evidence="2 6" id="KW-0812">Transmembrane</keyword>
<evidence type="ECO:0000256" key="1">
    <source>
        <dbReference type="ARBA" id="ARBA00004370"/>
    </source>
</evidence>
<feature type="transmembrane region" description="Helical" evidence="6">
    <location>
        <begin position="132"/>
        <end position="151"/>
    </location>
</feature>
<protein>
    <submittedName>
        <fullName evidence="9">G-protein coupled receptors family 1 profile domain-containing protein</fullName>
    </submittedName>
</protein>
<dbReference type="InterPro" id="IPR017452">
    <property type="entry name" value="GPCR_Rhodpsn_7TM"/>
</dbReference>
<feature type="region of interest" description="Disordered" evidence="5">
    <location>
        <begin position="421"/>
        <end position="446"/>
    </location>
</feature>
<dbReference type="AlphaFoldDB" id="A0A914GR63"/>
<reference evidence="9" key="1">
    <citation type="submission" date="2022-11" db="UniProtKB">
        <authorList>
            <consortium name="WormBaseParasite"/>
        </authorList>
    </citation>
    <scope>IDENTIFICATION</scope>
</reference>
<keyword evidence="3 6" id="KW-1133">Transmembrane helix</keyword>
<dbReference type="PANTHER" id="PTHR46641:SF6">
    <property type="entry name" value="G-PROTEIN COUPLED RECEPTORS FAMILY 1 PROFILE DOMAIN-CONTAINING PROTEIN"/>
    <property type="match status" value="1"/>
</dbReference>
<dbReference type="WBParaSite" id="Gr19_v10_g10639.t1">
    <property type="protein sequence ID" value="Gr19_v10_g10639.t1"/>
    <property type="gene ID" value="Gr19_v10_g10639"/>
</dbReference>
<dbReference type="PANTHER" id="PTHR46641">
    <property type="entry name" value="FMRFAMIDE RECEPTOR-RELATED"/>
    <property type="match status" value="1"/>
</dbReference>
<keyword evidence="4 6" id="KW-0472">Membrane</keyword>
<feature type="domain" description="G-protein coupled receptors family 1 profile" evidence="7">
    <location>
        <begin position="56"/>
        <end position="399"/>
    </location>
</feature>
<feature type="transmembrane region" description="Helical" evidence="6">
    <location>
        <begin position="41"/>
        <end position="64"/>
    </location>
</feature>
<feature type="transmembrane region" description="Helical" evidence="6">
    <location>
        <begin position="216"/>
        <end position="241"/>
    </location>
</feature>
<dbReference type="InterPro" id="IPR052954">
    <property type="entry name" value="GPCR-Ligand_Int"/>
</dbReference>
<dbReference type="Gene3D" id="1.20.1070.10">
    <property type="entry name" value="Rhodopsin 7-helix transmembrane proteins"/>
    <property type="match status" value="1"/>
</dbReference>